<feature type="transmembrane region" description="Helical" evidence="1">
    <location>
        <begin position="147"/>
        <end position="168"/>
    </location>
</feature>
<sequence>MLCSLACRASRFCDFYGAMDNDEAASYSLPRWPRLAGNFGGFALLFCGLLFGLWVREQSYRANSGTCQVLHTPRRGWSRSTPNPRVQFLLFVIPHFVVLPCSRIRHDFQVPRVQIRHRRMPPGMEGREQQFQAPGTGLYDQVPLRALLGYGACSYLLGFCHAVLRFFIVQYELCFDG</sequence>
<accession>A0A8T3BMV2</accession>
<name>A0A8T3BMV2_DENNO</name>
<dbReference type="EMBL" id="JAGYWB010000008">
    <property type="protein sequence ID" value="KAI0514039.1"/>
    <property type="molecule type" value="Genomic_DNA"/>
</dbReference>
<organism evidence="2 3">
    <name type="scientific">Dendrobium nobile</name>
    <name type="common">Orchid</name>
    <dbReference type="NCBI Taxonomy" id="94219"/>
    <lineage>
        <taxon>Eukaryota</taxon>
        <taxon>Viridiplantae</taxon>
        <taxon>Streptophyta</taxon>
        <taxon>Embryophyta</taxon>
        <taxon>Tracheophyta</taxon>
        <taxon>Spermatophyta</taxon>
        <taxon>Magnoliopsida</taxon>
        <taxon>Liliopsida</taxon>
        <taxon>Asparagales</taxon>
        <taxon>Orchidaceae</taxon>
        <taxon>Epidendroideae</taxon>
        <taxon>Malaxideae</taxon>
        <taxon>Dendrobiinae</taxon>
        <taxon>Dendrobium</taxon>
    </lineage>
</organism>
<keyword evidence="1" id="KW-0812">Transmembrane</keyword>
<reference evidence="2" key="1">
    <citation type="journal article" date="2022" name="Front. Genet.">
        <title>Chromosome-Scale Assembly of the Dendrobium nobile Genome Provides Insights Into the Molecular Mechanism of the Biosynthesis of the Medicinal Active Ingredient of Dendrobium.</title>
        <authorList>
            <person name="Xu Q."/>
            <person name="Niu S.-C."/>
            <person name="Li K.-L."/>
            <person name="Zheng P.-J."/>
            <person name="Zhang X.-J."/>
            <person name="Jia Y."/>
            <person name="Liu Y."/>
            <person name="Niu Y.-X."/>
            <person name="Yu L.-H."/>
            <person name="Chen D.-F."/>
            <person name="Zhang G.-Q."/>
        </authorList>
    </citation>
    <scope>NUCLEOTIDE SEQUENCE</scope>
    <source>
        <tissue evidence="2">Leaf</tissue>
    </source>
</reference>
<evidence type="ECO:0000313" key="2">
    <source>
        <dbReference type="EMBL" id="KAI0514039.1"/>
    </source>
</evidence>
<keyword evidence="3" id="KW-1185">Reference proteome</keyword>
<protein>
    <submittedName>
        <fullName evidence="2">Uncharacterized protein</fullName>
    </submittedName>
</protein>
<comment type="caution">
    <text evidence="2">The sequence shown here is derived from an EMBL/GenBank/DDBJ whole genome shotgun (WGS) entry which is preliminary data.</text>
</comment>
<dbReference type="Proteomes" id="UP000829196">
    <property type="component" value="Unassembled WGS sequence"/>
</dbReference>
<keyword evidence="1" id="KW-1133">Transmembrane helix</keyword>
<gene>
    <name evidence="2" type="ORF">KFK09_010073</name>
</gene>
<feature type="transmembrane region" description="Helical" evidence="1">
    <location>
        <begin position="35"/>
        <end position="55"/>
    </location>
</feature>
<dbReference type="AlphaFoldDB" id="A0A8T3BMV2"/>
<proteinExistence type="predicted"/>
<evidence type="ECO:0000256" key="1">
    <source>
        <dbReference type="SAM" id="Phobius"/>
    </source>
</evidence>
<evidence type="ECO:0000313" key="3">
    <source>
        <dbReference type="Proteomes" id="UP000829196"/>
    </source>
</evidence>
<keyword evidence="1" id="KW-0472">Membrane</keyword>